<dbReference type="EMBL" id="JXTB01000199">
    <property type="protein sequence ID" value="PON54072.1"/>
    <property type="molecule type" value="Genomic_DNA"/>
</dbReference>
<evidence type="ECO:0000313" key="1">
    <source>
        <dbReference type="EMBL" id="PON54072.1"/>
    </source>
</evidence>
<accession>A0A2P5BZ31</accession>
<gene>
    <name evidence="1" type="ORF">PanWU01x14_198020</name>
</gene>
<keyword evidence="2" id="KW-1185">Reference proteome</keyword>
<comment type="caution">
    <text evidence="1">The sequence shown here is derived from an EMBL/GenBank/DDBJ whole genome shotgun (WGS) entry which is preliminary data.</text>
</comment>
<evidence type="ECO:0000313" key="2">
    <source>
        <dbReference type="Proteomes" id="UP000237105"/>
    </source>
</evidence>
<dbReference type="AlphaFoldDB" id="A0A2P5BZ31"/>
<proteinExistence type="predicted"/>
<reference evidence="2" key="1">
    <citation type="submission" date="2016-06" db="EMBL/GenBank/DDBJ databases">
        <title>Parallel loss of symbiosis genes in relatives of nitrogen-fixing non-legume Parasponia.</title>
        <authorList>
            <person name="Van Velzen R."/>
            <person name="Holmer R."/>
            <person name="Bu F."/>
            <person name="Rutten L."/>
            <person name="Van Zeijl A."/>
            <person name="Liu W."/>
            <person name="Santuari L."/>
            <person name="Cao Q."/>
            <person name="Sharma T."/>
            <person name="Shen D."/>
            <person name="Roswanjaya Y."/>
            <person name="Wardhani T."/>
            <person name="Kalhor M.S."/>
            <person name="Jansen J."/>
            <person name="Van den Hoogen J."/>
            <person name="Gungor B."/>
            <person name="Hartog M."/>
            <person name="Hontelez J."/>
            <person name="Verver J."/>
            <person name="Yang W.-C."/>
            <person name="Schijlen E."/>
            <person name="Repin R."/>
            <person name="Schilthuizen M."/>
            <person name="Schranz E."/>
            <person name="Heidstra R."/>
            <person name="Miyata K."/>
            <person name="Fedorova E."/>
            <person name="Kohlen W."/>
            <person name="Bisseling T."/>
            <person name="Smit S."/>
            <person name="Geurts R."/>
        </authorList>
    </citation>
    <scope>NUCLEOTIDE SEQUENCE [LARGE SCALE GENOMIC DNA]</scope>
    <source>
        <strain evidence="2">cv. WU1-14</strain>
    </source>
</reference>
<organism evidence="1 2">
    <name type="scientific">Parasponia andersonii</name>
    <name type="common">Sponia andersonii</name>
    <dbReference type="NCBI Taxonomy" id="3476"/>
    <lineage>
        <taxon>Eukaryota</taxon>
        <taxon>Viridiplantae</taxon>
        <taxon>Streptophyta</taxon>
        <taxon>Embryophyta</taxon>
        <taxon>Tracheophyta</taxon>
        <taxon>Spermatophyta</taxon>
        <taxon>Magnoliopsida</taxon>
        <taxon>eudicotyledons</taxon>
        <taxon>Gunneridae</taxon>
        <taxon>Pentapetalae</taxon>
        <taxon>rosids</taxon>
        <taxon>fabids</taxon>
        <taxon>Rosales</taxon>
        <taxon>Cannabaceae</taxon>
        <taxon>Parasponia</taxon>
    </lineage>
</organism>
<dbReference type="Proteomes" id="UP000237105">
    <property type="component" value="Unassembled WGS sequence"/>
</dbReference>
<sequence>TSTRHFYSCPALRAGSELGACRAILKKIEKKLFTAGLGRSVSISGRLVL</sequence>
<name>A0A2P5BZ31_PARAD</name>
<protein>
    <submittedName>
        <fullName evidence="1">Uncharacterized protein</fullName>
    </submittedName>
</protein>
<feature type="non-terminal residue" evidence="1">
    <location>
        <position position="1"/>
    </location>
</feature>